<evidence type="ECO:0000256" key="11">
    <source>
        <dbReference type="SAM" id="SignalP"/>
    </source>
</evidence>
<protein>
    <recommendedName>
        <fullName evidence="2">endo-polygalacturonase</fullName>
        <ecNumber evidence="2">3.2.1.15</ecNumber>
    </recommendedName>
</protein>
<dbReference type="SMART" id="SM00710">
    <property type="entry name" value="PbH1"/>
    <property type="match status" value="5"/>
</dbReference>
<sequence>MIELVSVFSVLILGLDLVNTQLILDPCQVTDFDDIQQAVSNCQKIILKDVVIPEKTSLEMRLLTGTELIFEGNITHVPAEWAGDLLRIYGSNLTISGAPGHVFDGLGAKHWKGKNETVVMRPKLLRFKVSDSTIKNLHLLNCPDQCIHISSSSNVHVSDIFIDVRDGYQGVAPTDHFATNTDGIDVSGSDRIFVQDIVVYNQDDCVAINGGHDLYFRNFFCNGSHGLSLSVSGGEVYNIEFKDSIVQKARFAIHVKTHNEGTEGHIYNVFYKNITFSDVFKAGISIQQNYPQGDVRGNVPITNLTLVDVQGSVLAETVPISVLCAEDACSDWSWTNVRVTGTDFSNECLNVPDGIDC</sequence>
<dbReference type="InterPro" id="IPR000743">
    <property type="entry name" value="Glyco_hydro_28"/>
</dbReference>
<feature type="signal peptide" evidence="11">
    <location>
        <begin position="1"/>
        <end position="20"/>
    </location>
</feature>
<evidence type="ECO:0000256" key="8">
    <source>
        <dbReference type="ARBA" id="ARBA00023316"/>
    </source>
</evidence>
<comment type="caution">
    <text evidence="12">The sequence shown here is derived from an EMBL/GenBank/DDBJ whole genome shotgun (WGS) entry which is preliminary data.</text>
</comment>
<reference evidence="12" key="1">
    <citation type="submission" date="2020-08" db="EMBL/GenBank/DDBJ databases">
        <title>Genome sequencing and assembly of the red palm weevil Rhynchophorus ferrugineus.</title>
        <authorList>
            <person name="Dias G.B."/>
            <person name="Bergman C.M."/>
            <person name="Manee M."/>
        </authorList>
    </citation>
    <scope>NUCLEOTIDE SEQUENCE</scope>
    <source>
        <strain evidence="12">AA-2017</strain>
        <tissue evidence="12">Whole larva</tissue>
    </source>
</reference>
<keyword evidence="8" id="KW-0961">Cell wall biogenesis/degradation</keyword>
<keyword evidence="6" id="KW-1015">Disulfide bond</keyword>
<keyword evidence="7 10" id="KW-0326">Glycosidase</keyword>
<dbReference type="SUPFAM" id="SSF51126">
    <property type="entry name" value="Pectin lyase-like"/>
    <property type="match status" value="1"/>
</dbReference>
<evidence type="ECO:0000256" key="9">
    <source>
        <dbReference type="ARBA" id="ARBA00034074"/>
    </source>
</evidence>
<evidence type="ECO:0000313" key="12">
    <source>
        <dbReference type="EMBL" id="KAF7287243.1"/>
    </source>
</evidence>
<evidence type="ECO:0000256" key="7">
    <source>
        <dbReference type="ARBA" id="ARBA00023295"/>
    </source>
</evidence>
<dbReference type="Gene3D" id="2.160.20.10">
    <property type="entry name" value="Single-stranded right-handed beta-helix, Pectin lyase-like"/>
    <property type="match status" value="1"/>
</dbReference>
<dbReference type="GO" id="GO:0004650">
    <property type="term" value="F:polygalacturonase activity"/>
    <property type="evidence" value="ECO:0007669"/>
    <property type="project" value="UniProtKB-EC"/>
</dbReference>
<dbReference type="InterPro" id="IPR050434">
    <property type="entry name" value="Glycosyl_hydrlase_28"/>
</dbReference>
<dbReference type="AlphaFoldDB" id="A0A834IZS2"/>
<gene>
    <name evidence="12" type="ORF">GWI33_002062</name>
</gene>
<dbReference type="Pfam" id="PF00295">
    <property type="entry name" value="Glyco_hydro_28"/>
    <property type="match status" value="1"/>
</dbReference>
<dbReference type="PANTHER" id="PTHR31884:SF1">
    <property type="entry name" value="POLYGALACTURONASE"/>
    <property type="match status" value="1"/>
</dbReference>
<evidence type="ECO:0000256" key="4">
    <source>
        <dbReference type="ARBA" id="ARBA00022737"/>
    </source>
</evidence>
<evidence type="ECO:0000256" key="2">
    <source>
        <dbReference type="ARBA" id="ARBA00012736"/>
    </source>
</evidence>
<comment type="catalytic activity">
    <reaction evidence="9">
        <text>(1,4-alpha-D-galacturonosyl)n+m + H2O = (1,4-alpha-D-galacturonosyl)n + (1,4-alpha-D-galacturonosyl)m.</text>
        <dbReference type="EC" id="3.2.1.15"/>
    </reaction>
</comment>
<dbReference type="PANTHER" id="PTHR31884">
    <property type="entry name" value="POLYGALACTURONASE"/>
    <property type="match status" value="1"/>
</dbReference>
<dbReference type="GO" id="GO:0045490">
    <property type="term" value="P:pectin catabolic process"/>
    <property type="evidence" value="ECO:0007669"/>
    <property type="project" value="TreeGrafter"/>
</dbReference>
<evidence type="ECO:0000256" key="1">
    <source>
        <dbReference type="ARBA" id="ARBA00008834"/>
    </source>
</evidence>
<dbReference type="InterPro" id="IPR011050">
    <property type="entry name" value="Pectin_lyase_fold/virulence"/>
</dbReference>
<dbReference type="InterPro" id="IPR012334">
    <property type="entry name" value="Pectin_lyas_fold"/>
</dbReference>
<name>A0A834IZS2_RHYFE</name>
<evidence type="ECO:0000256" key="3">
    <source>
        <dbReference type="ARBA" id="ARBA00022729"/>
    </source>
</evidence>
<organism evidence="12 13">
    <name type="scientific">Rhynchophorus ferrugineus</name>
    <name type="common">Red palm weevil</name>
    <name type="synonym">Curculio ferrugineus</name>
    <dbReference type="NCBI Taxonomy" id="354439"/>
    <lineage>
        <taxon>Eukaryota</taxon>
        <taxon>Metazoa</taxon>
        <taxon>Ecdysozoa</taxon>
        <taxon>Arthropoda</taxon>
        <taxon>Hexapoda</taxon>
        <taxon>Insecta</taxon>
        <taxon>Pterygota</taxon>
        <taxon>Neoptera</taxon>
        <taxon>Endopterygota</taxon>
        <taxon>Coleoptera</taxon>
        <taxon>Polyphaga</taxon>
        <taxon>Cucujiformia</taxon>
        <taxon>Curculionidae</taxon>
        <taxon>Dryophthorinae</taxon>
        <taxon>Rhynchophorus</taxon>
    </lineage>
</organism>
<dbReference type="OrthoDB" id="6709892at2759"/>
<keyword evidence="4" id="KW-0677">Repeat</keyword>
<dbReference type="Proteomes" id="UP000625711">
    <property type="component" value="Unassembled WGS sequence"/>
</dbReference>
<keyword evidence="13" id="KW-1185">Reference proteome</keyword>
<evidence type="ECO:0000256" key="5">
    <source>
        <dbReference type="ARBA" id="ARBA00022801"/>
    </source>
</evidence>
<evidence type="ECO:0000256" key="10">
    <source>
        <dbReference type="RuleBase" id="RU361169"/>
    </source>
</evidence>
<keyword evidence="5 10" id="KW-0378">Hydrolase</keyword>
<evidence type="ECO:0000256" key="6">
    <source>
        <dbReference type="ARBA" id="ARBA00023157"/>
    </source>
</evidence>
<keyword evidence="3 11" id="KW-0732">Signal</keyword>
<dbReference type="EC" id="3.2.1.15" evidence="2"/>
<comment type="similarity">
    <text evidence="1 10">Belongs to the glycosyl hydrolase 28 family.</text>
</comment>
<dbReference type="InterPro" id="IPR006626">
    <property type="entry name" value="PbH1"/>
</dbReference>
<dbReference type="EMBL" id="JAACXV010000015">
    <property type="protein sequence ID" value="KAF7287243.1"/>
    <property type="molecule type" value="Genomic_DNA"/>
</dbReference>
<proteinExistence type="inferred from homology"/>
<dbReference type="GO" id="GO:0005576">
    <property type="term" value="C:extracellular region"/>
    <property type="evidence" value="ECO:0007669"/>
    <property type="project" value="TreeGrafter"/>
</dbReference>
<feature type="chain" id="PRO_5032696260" description="endo-polygalacturonase" evidence="11">
    <location>
        <begin position="21"/>
        <end position="357"/>
    </location>
</feature>
<accession>A0A834IZS2</accession>
<dbReference type="GO" id="GO:0071555">
    <property type="term" value="P:cell wall organization"/>
    <property type="evidence" value="ECO:0007669"/>
    <property type="project" value="UniProtKB-KW"/>
</dbReference>
<evidence type="ECO:0000313" key="13">
    <source>
        <dbReference type="Proteomes" id="UP000625711"/>
    </source>
</evidence>